<dbReference type="GO" id="GO:0001784">
    <property type="term" value="F:phosphotyrosine residue binding"/>
    <property type="evidence" value="ECO:0007669"/>
    <property type="project" value="TreeGrafter"/>
</dbReference>
<dbReference type="SMART" id="SM00194">
    <property type="entry name" value="PTPc"/>
    <property type="match status" value="1"/>
</dbReference>
<dbReference type="SMART" id="SM00252">
    <property type="entry name" value="SH2"/>
    <property type="match status" value="2"/>
</dbReference>
<evidence type="ECO:0000256" key="5">
    <source>
        <dbReference type="PROSITE-ProRule" id="PRU00191"/>
    </source>
</evidence>
<reference evidence="10" key="1">
    <citation type="submission" date="2022-11" db="EMBL/GenBank/DDBJ databases">
        <authorList>
            <person name="Kikuchi T."/>
        </authorList>
    </citation>
    <scope>NUCLEOTIDE SEQUENCE</scope>
    <source>
        <strain evidence="10">PS1010</strain>
    </source>
</reference>
<dbReference type="GO" id="GO:0005737">
    <property type="term" value="C:cytoplasm"/>
    <property type="evidence" value="ECO:0007669"/>
    <property type="project" value="TreeGrafter"/>
</dbReference>
<evidence type="ECO:0000259" key="9">
    <source>
        <dbReference type="PROSITE" id="PS50056"/>
    </source>
</evidence>
<dbReference type="PROSITE" id="PS00383">
    <property type="entry name" value="TYR_PHOSPHATASE_1"/>
    <property type="match status" value="1"/>
</dbReference>
<dbReference type="InterPro" id="IPR003595">
    <property type="entry name" value="Tyr_Pase_cat"/>
</dbReference>
<feature type="region of interest" description="Disordered" evidence="6">
    <location>
        <begin position="600"/>
        <end position="633"/>
    </location>
</feature>
<dbReference type="Proteomes" id="UP001152747">
    <property type="component" value="Unassembled WGS sequence"/>
</dbReference>
<organism evidence="10 11">
    <name type="scientific">Caenorhabditis angaria</name>
    <dbReference type="NCBI Taxonomy" id="860376"/>
    <lineage>
        <taxon>Eukaryota</taxon>
        <taxon>Metazoa</taxon>
        <taxon>Ecdysozoa</taxon>
        <taxon>Nematoda</taxon>
        <taxon>Chromadorea</taxon>
        <taxon>Rhabditida</taxon>
        <taxon>Rhabditina</taxon>
        <taxon>Rhabditomorpha</taxon>
        <taxon>Rhabditoidea</taxon>
        <taxon>Rhabditidae</taxon>
        <taxon>Peloderinae</taxon>
        <taxon>Caenorhabditis</taxon>
    </lineage>
</organism>
<accession>A0A9P1ID78</accession>
<dbReference type="PROSITE" id="PS50055">
    <property type="entry name" value="TYR_PHOSPHATASE_PTP"/>
    <property type="match status" value="1"/>
</dbReference>
<feature type="domain" description="Tyrosine specific protein phosphatases" evidence="9">
    <location>
        <begin position="469"/>
        <end position="549"/>
    </location>
</feature>
<dbReference type="GO" id="GO:0030154">
    <property type="term" value="P:cell differentiation"/>
    <property type="evidence" value="ECO:0007669"/>
    <property type="project" value="TreeGrafter"/>
</dbReference>
<evidence type="ECO:0000256" key="2">
    <source>
        <dbReference type="ARBA" id="ARBA00022801"/>
    </source>
</evidence>
<dbReference type="PANTHER" id="PTHR46257">
    <property type="entry name" value="TYROSINE-PROTEIN PHOSPHATASE CORKSCREW"/>
    <property type="match status" value="1"/>
</dbReference>
<evidence type="ECO:0000259" key="7">
    <source>
        <dbReference type="PROSITE" id="PS50001"/>
    </source>
</evidence>
<keyword evidence="11" id="KW-1185">Reference proteome</keyword>
<dbReference type="GO" id="GO:0035556">
    <property type="term" value="P:intracellular signal transduction"/>
    <property type="evidence" value="ECO:0007669"/>
    <property type="project" value="TreeGrafter"/>
</dbReference>
<dbReference type="OrthoDB" id="8815311at2759"/>
<keyword evidence="3" id="KW-0904">Protein phosphatase</keyword>
<protein>
    <recommendedName>
        <fullName evidence="1">protein-tyrosine-phosphatase</fullName>
        <ecNumber evidence="1">3.1.3.48</ecNumber>
    </recommendedName>
</protein>
<keyword evidence="4 5" id="KW-0727">SH2 domain</keyword>
<gene>
    <name evidence="10" type="ORF">CAMP_LOCUS3724</name>
</gene>
<evidence type="ECO:0000256" key="6">
    <source>
        <dbReference type="SAM" id="MobiDB-lite"/>
    </source>
</evidence>
<dbReference type="PANTHER" id="PTHR46257:SF3">
    <property type="entry name" value="TYROSINE-PROTEIN PHOSPHATASE CORKSCREW"/>
    <property type="match status" value="1"/>
</dbReference>
<dbReference type="InterPro" id="IPR000980">
    <property type="entry name" value="SH2"/>
</dbReference>
<sequence length="633" mass="72160">MGIRLRCFNFYFRVTGEKAEQLLNEYGDDGDFLARYSESSPSNFSLTIRISNRLIHIKIQKNQDSVSIFDGTSQGTIQFSSIVELLEFYIENPTKLQEKSGGFVQLRKPVYIPFEIEECAKEQRLVQMNRWFHCNITATEAISFLEREKPGAYLVRFSQHCPGSLVISAKTETSVVHLSIHQAVDTGRYTIDGDRTEYCDIRQLIATYHKNPIVEKASSSRVVYLQYPITNSSTFIPADIISDRLELLKQSLEPGKSKTGITEEFERLQAEQGPAEQLFSKRAGRREINVDKNRYKNIVPFDHTRVVLKDKAGIAGSDYINASYVKFDQPNPALSLVPVRNYIATQGCLESTIPDFWRMIWQEDSRVIVMPTRENERREKCSRYWPELNDTVVHSEISITTTEEKKVRKQLPDELKNEQQIHDDDDEVSYIVRTFNIKKLGSPASRIVRHLQYVCWPDHGCPYHPHEVISFLETVDATHKQFETAEVQQGPVVVHCSAGIGRTGTFMLLDVLLTQIKIRGRGCPIDVWKTAKHARNFRGGLVQTEQQYQFLYTALAYYVKKTNKCPEQRLVIRERGASSSVLPLTTTSPSTSMRVPDVAQAFIGPSGQQPPSTSPLPPRSRSRNASIPRPSKK</sequence>
<comment type="caution">
    <text evidence="10">The sequence shown here is derived from an EMBL/GenBank/DDBJ whole genome shotgun (WGS) entry which is preliminary data.</text>
</comment>
<proteinExistence type="predicted"/>
<dbReference type="InterPro" id="IPR000242">
    <property type="entry name" value="PTP_cat"/>
</dbReference>
<dbReference type="InterPro" id="IPR000387">
    <property type="entry name" value="Tyr_Pase_dom"/>
</dbReference>
<dbReference type="PROSITE" id="PS50056">
    <property type="entry name" value="TYR_PHOSPHATASE_2"/>
    <property type="match status" value="1"/>
</dbReference>
<dbReference type="Pfam" id="PF00017">
    <property type="entry name" value="SH2"/>
    <property type="match status" value="2"/>
</dbReference>
<dbReference type="GO" id="GO:0004726">
    <property type="term" value="F:non-membrane spanning protein tyrosine phosphatase activity"/>
    <property type="evidence" value="ECO:0007669"/>
    <property type="project" value="TreeGrafter"/>
</dbReference>
<dbReference type="Gene3D" id="3.90.190.10">
    <property type="entry name" value="Protein tyrosine phosphatase superfamily"/>
    <property type="match status" value="1"/>
</dbReference>
<dbReference type="EC" id="3.1.3.48" evidence="1"/>
<keyword evidence="2" id="KW-0378">Hydrolase</keyword>
<dbReference type="Gene3D" id="3.30.505.10">
    <property type="entry name" value="SH2 domain"/>
    <property type="match status" value="2"/>
</dbReference>
<evidence type="ECO:0000256" key="3">
    <source>
        <dbReference type="ARBA" id="ARBA00022912"/>
    </source>
</evidence>
<dbReference type="SUPFAM" id="SSF52799">
    <property type="entry name" value="(Phosphotyrosine protein) phosphatases II"/>
    <property type="match status" value="1"/>
</dbReference>
<dbReference type="AlphaFoldDB" id="A0A9P1ID78"/>
<dbReference type="PRINTS" id="PR00700">
    <property type="entry name" value="PRTYPHPHTASE"/>
</dbReference>
<evidence type="ECO:0000256" key="4">
    <source>
        <dbReference type="ARBA" id="ARBA00022999"/>
    </source>
</evidence>
<dbReference type="SUPFAM" id="SSF55550">
    <property type="entry name" value="SH2 domain"/>
    <property type="match status" value="2"/>
</dbReference>
<evidence type="ECO:0000313" key="11">
    <source>
        <dbReference type="Proteomes" id="UP001152747"/>
    </source>
</evidence>
<dbReference type="PROSITE" id="PS50001">
    <property type="entry name" value="SH2"/>
    <property type="match status" value="2"/>
</dbReference>
<evidence type="ECO:0000259" key="8">
    <source>
        <dbReference type="PROSITE" id="PS50055"/>
    </source>
</evidence>
<dbReference type="SMART" id="SM00404">
    <property type="entry name" value="PTPc_motif"/>
    <property type="match status" value="1"/>
</dbReference>
<feature type="domain" description="Tyrosine-protein phosphatase" evidence="8">
    <location>
        <begin position="261"/>
        <end position="558"/>
    </location>
</feature>
<dbReference type="Pfam" id="PF00102">
    <property type="entry name" value="Y_phosphatase"/>
    <property type="match status" value="1"/>
</dbReference>
<dbReference type="InterPro" id="IPR029021">
    <property type="entry name" value="Prot-tyrosine_phosphatase-like"/>
</dbReference>
<feature type="domain" description="SH2" evidence="7">
    <location>
        <begin position="131"/>
        <end position="229"/>
    </location>
</feature>
<dbReference type="InterPro" id="IPR016130">
    <property type="entry name" value="Tyr_Pase_AS"/>
</dbReference>
<name>A0A9P1ID78_9PELO</name>
<evidence type="ECO:0000256" key="1">
    <source>
        <dbReference type="ARBA" id="ARBA00013064"/>
    </source>
</evidence>
<dbReference type="GO" id="GO:0000278">
    <property type="term" value="P:mitotic cell cycle"/>
    <property type="evidence" value="ECO:0007669"/>
    <property type="project" value="TreeGrafter"/>
</dbReference>
<dbReference type="InterPro" id="IPR052123">
    <property type="entry name" value="Non-rcpt_Tyr_Phosphatase"/>
</dbReference>
<feature type="domain" description="SH2" evidence="7">
    <location>
        <begin position="9"/>
        <end position="110"/>
    </location>
</feature>
<evidence type="ECO:0000313" key="10">
    <source>
        <dbReference type="EMBL" id="CAI5441087.1"/>
    </source>
</evidence>
<dbReference type="EMBL" id="CANHGI010000002">
    <property type="protein sequence ID" value="CAI5441087.1"/>
    <property type="molecule type" value="Genomic_DNA"/>
</dbReference>
<dbReference type="InterPro" id="IPR036860">
    <property type="entry name" value="SH2_dom_sf"/>
</dbReference>